<dbReference type="EMBL" id="AHAT01018001">
    <property type="status" value="NOT_ANNOTATED_CDS"/>
    <property type="molecule type" value="Genomic_DNA"/>
</dbReference>
<reference evidence="3" key="3">
    <citation type="submission" date="2025-09" db="UniProtKB">
        <authorList>
            <consortium name="Ensembl"/>
        </authorList>
    </citation>
    <scope>IDENTIFICATION</scope>
</reference>
<dbReference type="EMBL" id="AHAT01018002">
    <property type="status" value="NOT_ANNOTATED_CDS"/>
    <property type="molecule type" value="Genomic_DNA"/>
</dbReference>
<evidence type="ECO:0000259" key="2">
    <source>
        <dbReference type="PROSITE" id="PS51329"/>
    </source>
</evidence>
<evidence type="ECO:0000313" key="4">
    <source>
        <dbReference type="Proteomes" id="UP000018468"/>
    </source>
</evidence>
<dbReference type="HOGENOM" id="CLU_015780_1_1_1"/>
<dbReference type="STRING" id="7918.ENSLOCP00000007603"/>
<dbReference type="InParanoid" id="W5MGU4"/>
<dbReference type="InterPro" id="IPR001837">
    <property type="entry name" value="Adenylate_cyclase-assoc_CAP"/>
</dbReference>
<dbReference type="InterPro" id="IPR016098">
    <property type="entry name" value="CAP/MinC_C"/>
</dbReference>
<dbReference type="EMBL" id="AHAT01018006">
    <property type="status" value="NOT_ANNOTATED_CDS"/>
    <property type="molecule type" value="Genomic_DNA"/>
</dbReference>
<keyword evidence="4" id="KW-1185">Reference proteome</keyword>
<dbReference type="EMBL" id="AHAT01018005">
    <property type="status" value="NOT_ANNOTATED_CDS"/>
    <property type="molecule type" value="Genomic_DNA"/>
</dbReference>
<dbReference type="InterPro" id="IPR028417">
    <property type="entry name" value="CAP_CS_C"/>
</dbReference>
<dbReference type="Ensembl" id="ENSLOCT00000007612.1">
    <property type="protein sequence ID" value="ENSLOCP00000007603.1"/>
    <property type="gene ID" value="ENSLOCG00000006294.1"/>
</dbReference>
<protein>
    <recommendedName>
        <fullName evidence="2">C-CAP/cofactor C-like domain-containing protein</fullName>
    </recommendedName>
</protein>
<dbReference type="SUPFAM" id="SSF101278">
    <property type="entry name" value="N-terminal domain of adenylylcyclase associated protein, CAP"/>
    <property type="match status" value="1"/>
</dbReference>
<evidence type="ECO:0000256" key="1">
    <source>
        <dbReference type="ARBA" id="ARBA00007659"/>
    </source>
</evidence>
<dbReference type="EMBL" id="AHAT01018007">
    <property type="status" value="NOT_ANNOTATED_CDS"/>
    <property type="molecule type" value="Genomic_DNA"/>
</dbReference>
<dbReference type="AlphaFoldDB" id="W5MGU4"/>
<dbReference type="PROSITE" id="PS01089">
    <property type="entry name" value="CAP_2"/>
    <property type="match status" value="1"/>
</dbReference>
<dbReference type="GO" id="GO:0003779">
    <property type="term" value="F:actin binding"/>
    <property type="evidence" value="ECO:0007669"/>
    <property type="project" value="InterPro"/>
</dbReference>
<dbReference type="InterPro" id="IPR053950">
    <property type="entry name" value="CAP_N"/>
</dbReference>
<sequence length="310" mass="35110">SQKPGPYVKEMNDAAIFYTNRVLKDYKDSDKRHVDWVKSYLNIWTELQAYIKEHHTTGVAWSKSTVSSVAATECNYKYIVRGTIDAFEDYLEQYHNNPPRFHLMNSCGQADCICCLTSGVSLNTDSAWAEKASCIAQGEESLYPCTWCSLKSFHCFQLFLLGRVWFLEYQDGSNDLVISETELKQVIYIFKCSNSTLQIKGKINSIIVDNCQKLGLIFNNVVGIVEIINSRDVQIQVMGKVPLISINKTEGCHVYLSEESLNCEIVSAKSSEMNILVPLDGDYREFPVPEQFKTIWDGSKLITEPTEIAG</sequence>
<organism evidence="3 4">
    <name type="scientific">Lepisosteus oculatus</name>
    <name type="common">Spotted gar</name>
    <dbReference type="NCBI Taxonomy" id="7918"/>
    <lineage>
        <taxon>Eukaryota</taxon>
        <taxon>Metazoa</taxon>
        <taxon>Chordata</taxon>
        <taxon>Craniata</taxon>
        <taxon>Vertebrata</taxon>
        <taxon>Euteleostomi</taxon>
        <taxon>Actinopterygii</taxon>
        <taxon>Neopterygii</taxon>
        <taxon>Holostei</taxon>
        <taxon>Semionotiformes</taxon>
        <taxon>Lepisosteidae</taxon>
        <taxon>Lepisosteus</taxon>
    </lineage>
</organism>
<dbReference type="InterPro" id="IPR006599">
    <property type="entry name" value="CARP_motif"/>
</dbReference>
<dbReference type="SMART" id="SM00673">
    <property type="entry name" value="CARP"/>
    <property type="match status" value="2"/>
</dbReference>
<feature type="domain" description="C-CAP/cofactor C-like" evidence="2">
    <location>
        <begin position="143"/>
        <end position="288"/>
    </location>
</feature>
<accession>W5MGU4</accession>
<dbReference type="Bgee" id="ENSLOCG00000006294">
    <property type="expression patterns" value="Expressed in muscle tissue and 12 other cell types or tissues"/>
</dbReference>
<dbReference type="PANTHER" id="PTHR10652:SF0">
    <property type="entry name" value="ADENYLYL CYCLASE-ASSOCIATED PROTEIN"/>
    <property type="match status" value="1"/>
</dbReference>
<dbReference type="SUPFAM" id="SSF69340">
    <property type="entry name" value="C-terminal domain of adenylylcyclase associated protein"/>
    <property type="match status" value="1"/>
</dbReference>
<dbReference type="PROSITE" id="PS51329">
    <property type="entry name" value="C_CAP_COFACTOR_C"/>
    <property type="match status" value="1"/>
</dbReference>
<comment type="similarity">
    <text evidence="1">Belongs to the CAP family.</text>
</comment>
<dbReference type="Gene3D" id="2.160.20.70">
    <property type="match status" value="1"/>
</dbReference>
<dbReference type="InterPro" id="IPR013912">
    <property type="entry name" value="Adenylate_cyclase-assoc_CAP_C"/>
</dbReference>
<dbReference type="Pfam" id="PF08603">
    <property type="entry name" value="CAP_C"/>
    <property type="match status" value="1"/>
</dbReference>
<dbReference type="FunFam" id="2.160.20.70:FF:000001">
    <property type="entry name" value="Adenylyl cyclase-associated protein"/>
    <property type="match status" value="1"/>
</dbReference>
<dbReference type="InterPro" id="IPR017901">
    <property type="entry name" value="C-CAP_CF_C-like"/>
</dbReference>
<dbReference type="Proteomes" id="UP000018468">
    <property type="component" value="Linkage group LG11"/>
</dbReference>
<evidence type="ECO:0000313" key="3">
    <source>
        <dbReference type="Ensembl" id="ENSLOCP00000007603.1"/>
    </source>
</evidence>
<dbReference type="EMBL" id="AHAT01018004">
    <property type="status" value="NOT_ANNOTATED_CDS"/>
    <property type="molecule type" value="Genomic_DNA"/>
</dbReference>
<dbReference type="Pfam" id="PF21938">
    <property type="entry name" value="CAP_N"/>
    <property type="match status" value="1"/>
</dbReference>
<name>W5MGU4_LEPOC</name>
<proteinExistence type="inferred from homology"/>
<dbReference type="InterPro" id="IPR036222">
    <property type="entry name" value="CAP_N_sf"/>
</dbReference>
<dbReference type="PANTHER" id="PTHR10652">
    <property type="entry name" value="ADENYLYL CYCLASE-ASSOCIATED PROTEIN"/>
    <property type="match status" value="1"/>
</dbReference>
<dbReference type="EMBL" id="AHAT01018008">
    <property type="status" value="NOT_ANNOTATED_CDS"/>
    <property type="molecule type" value="Genomic_DNA"/>
</dbReference>
<reference evidence="4" key="1">
    <citation type="submission" date="2011-12" db="EMBL/GenBank/DDBJ databases">
        <title>The Draft Genome of Lepisosteus oculatus.</title>
        <authorList>
            <consortium name="The Broad Institute Genome Assembly &amp; Analysis Group"/>
            <consortium name="Computational R&amp;D Group"/>
            <consortium name="and Sequencing Platform"/>
            <person name="Di Palma F."/>
            <person name="Alfoldi J."/>
            <person name="Johnson J."/>
            <person name="Berlin A."/>
            <person name="Gnerre S."/>
            <person name="Jaffe D."/>
            <person name="MacCallum I."/>
            <person name="Young S."/>
            <person name="Walker B.J."/>
            <person name="Lander E.S."/>
            <person name="Lindblad-Toh K."/>
        </authorList>
    </citation>
    <scope>NUCLEOTIDE SEQUENCE [LARGE SCALE GENOMIC DNA]</scope>
</reference>
<dbReference type="EMBL" id="AHAT01018003">
    <property type="status" value="NOT_ANNOTATED_CDS"/>
    <property type="molecule type" value="Genomic_DNA"/>
</dbReference>
<dbReference type="Gene3D" id="1.25.40.330">
    <property type="entry name" value="Adenylate cyclase-associated CAP, N-terminal domain"/>
    <property type="match status" value="1"/>
</dbReference>
<dbReference type="eggNOG" id="KOG2675">
    <property type="taxonomic scope" value="Eukaryota"/>
</dbReference>
<dbReference type="GeneTree" id="ENSGT00390000017955"/>
<reference evidence="3" key="2">
    <citation type="submission" date="2025-08" db="UniProtKB">
        <authorList>
            <consortium name="Ensembl"/>
        </authorList>
    </citation>
    <scope>IDENTIFICATION</scope>
</reference>
<dbReference type="GO" id="GO:0007010">
    <property type="term" value="P:cytoskeleton organization"/>
    <property type="evidence" value="ECO:0007669"/>
    <property type="project" value="InterPro"/>
</dbReference>
<dbReference type="InterPro" id="IPR036223">
    <property type="entry name" value="CAP_C_sf"/>
</dbReference>